<evidence type="ECO:0008006" key="2">
    <source>
        <dbReference type="Google" id="ProtNLM"/>
    </source>
</evidence>
<dbReference type="SUPFAM" id="SSF48452">
    <property type="entry name" value="TPR-like"/>
    <property type="match status" value="1"/>
</dbReference>
<organism evidence="1">
    <name type="scientific">Salmonella enterica</name>
    <name type="common">Salmonella choleraesuis</name>
    <dbReference type="NCBI Taxonomy" id="28901"/>
    <lineage>
        <taxon>Bacteria</taxon>
        <taxon>Pseudomonadati</taxon>
        <taxon>Pseudomonadota</taxon>
        <taxon>Gammaproteobacteria</taxon>
        <taxon>Enterobacterales</taxon>
        <taxon>Enterobacteriaceae</taxon>
        <taxon>Salmonella</taxon>
    </lineage>
</organism>
<gene>
    <name evidence="1" type="ORF">ED033_19015</name>
</gene>
<dbReference type="InterPro" id="IPR010270">
    <property type="entry name" value="Phage_P2_GpM"/>
</dbReference>
<dbReference type="Pfam" id="PF05944">
    <property type="entry name" value="Phage_term_smal"/>
    <property type="match status" value="1"/>
</dbReference>
<accession>A0A3I8FSC1</accession>
<evidence type="ECO:0000313" key="1">
    <source>
        <dbReference type="EMBL" id="MER44381.1"/>
    </source>
</evidence>
<name>A0A3I8FSC1_SALER</name>
<dbReference type="AlphaFoldDB" id="A0A3I8FSC1"/>
<dbReference type="EMBL" id="RMEA01000071">
    <property type="protein sequence ID" value="MER44381.1"/>
    <property type="molecule type" value="Genomic_DNA"/>
</dbReference>
<dbReference type="Proteomes" id="UP000885379">
    <property type="component" value="Unassembled WGS sequence"/>
</dbReference>
<proteinExistence type="predicted"/>
<dbReference type="GO" id="GO:0003677">
    <property type="term" value="F:DNA binding"/>
    <property type="evidence" value="ECO:0007669"/>
    <property type="project" value="InterPro"/>
</dbReference>
<dbReference type="GO" id="GO:0004519">
    <property type="term" value="F:endonuclease activity"/>
    <property type="evidence" value="ECO:0007669"/>
    <property type="project" value="InterPro"/>
</dbReference>
<reference evidence="1" key="1">
    <citation type="submission" date="2018-10" db="EMBL/GenBank/DDBJ databases">
        <authorList>
            <consortium name="PulseNet: The National Subtyping Network for Foodborne Disease Surveillance"/>
            <person name="Tarr C.L."/>
            <person name="Trees E."/>
            <person name="Katz L.S."/>
            <person name="Carleton-Romer H.A."/>
            <person name="Stroika S."/>
            <person name="Kucerova Z."/>
            <person name="Roache K.F."/>
            <person name="Sabol A.L."/>
            <person name="Besser J."/>
            <person name="Gerner-Smidt P."/>
        </authorList>
    </citation>
    <scope>NUCLEOTIDE SEQUENCE [LARGE SCALE GENOMIC DNA]</scope>
    <source>
        <strain evidence="1">PNUSAS057480</strain>
    </source>
</reference>
<protein>
    <recommendedName>
        <fullName evidence="2">Terminase</fullName>
    </recommendedName>
</protein>
<sequence>MMTPFARRRQQIMATMRNTKNDVRADDGYALMQMQLHQDMETLHNILSNEQKATVKRQILPHYDEWVKGVLESDSGLQDDVLMRVMVWRIDAGLYSEALDIAAYALRHHLNTPDGFGRSTAALVADEISQQALIRMKNGEDVPAALLSRVREMTDSADLFDAVRARLYKAQGYALRNEGQLQEARAVLARALELHDGVGVKTDLKALDRQLTAD</sequence>
<comment type="caution">
    <text evidence="1">The sequence shown here is derived from an EMBL/GenBank/DDBJ whole genome shotgun (WGS) entry which is preliminary data.</text>
</comment>
<dbReference type="InterPro" id="IPR011990">
    <property type="entry name" value="TPR-like_helical_dom_sf"/>
</dbReference>